<reference evidence="2" key="1">
    <citation type="submission" date="2023-10" db="EMBL/GenBank/DDBJ databases">
        <authorList>
            <person name="Chen Y."/>
            <person name="Shah S."/>
            <person name="Dougan E. K."/>
            <person name="Thang M."/>
            <person name="Chan C."/>
        </authorList>
    </citation>
    <scope>NUCLEOTIDE SEQUENCE [LARGE SCALE GENOMIC DNA]</scope>
</reference>
<keyword evidence="3" id="KW-1185">Reference proteome</keyword>
<dbReference type="Proteomes" id="UP001189429">
    <property type="component" value="Unassembled WGS sequence"/>
</dbReference>
<evidence type="ECO:0000313" key="2">
    <source>
        <dbReference type="EMBL" id="CAK0846693.1"/>
    </source>
</evidence>
<accession>A0ABN9TLF2</accession>
<feature type="compositionally biased region" description="Low complexity" evidence="1">
    <location>
        <begin position="1"/>
        <end position="20"/>
    </location>
</feature>
<feature type="region of interest" description="Disordered" evidence="1">
    <location>
        <begin position="110"/>
        <end position="131"/>
    </location>
</feature>
<gene>
    <name evidence="2" type="ORF">PCOR1329_LOCUS40140</name>
</gene>
<protein>
    <submittedName>
        <fullName evidence="2">Uncharacterized protein</fullName>
    </submittedName>
</protein>
<sequence>MAEAAEAAQHVQEKAAQAVHDAGEKLKGASPTSTVSTAASSTADAFHRVEHKVEEVPHGAHRSCGSTFRNHYSGEFDLLAWHKDEATLLQEAAKAGVQKGVDAVSTAEETVSDNIPPWMQSRSKASKGDKDCVHSTRHCECNLGDALGRMFHKTEAAAGHAGQAVKGAQGAAAQAGQAVQGAAAHAGQAVQGAADQARQAVQGAGH</sequence>
<evidence type="ECO:0000313" key="3">
    <source>
        <dbReference type="Proteomes" id="UP001189429"/>
    </source>
</evidence>
<evidence type="ECO:0000256" key="1">
    <source>
        <dbReference type="SAM" id="MobiDB-lite"/>
    </source>
</evidence>
<organism evidence="2 3">
    <name type="scientific">Prorocentrum cordatum</name>
    <dbReference type="NCBI Taxonomy" id="2364126"/>
    <lineage>
        <taxon>Eukaryota</taxon>
        <taxon>Sar</taxon>
        <taxon>Alveolata</taxon>
        <taxon>Dinophyceae</taxon>
        <taxon>Prorocentrales</taxon>
        <taxon>Prorocentraceae</taxon>
        <taxon>Prorocentrum</taxon>
    </lineage>
</organism>
<proteinExistence type="predicted"/>
<name>A0ABN9TLF2_9DINO</name>
<feature type="compositionally biased region" description="Low complexity" evidence="1">
    <location>
        <begin position="29"/>
        <end position="43"/>
    </location>
</feature>
<comment type="caution">
    <text evidence="2">The sequence shown here is derived from an EMBL/GenBank/DDBJ whole genome shotgun (WGS) entry which is preliminary data.</text>
</comment>
<feature type="region of interest" description="Disordered" evidence="1">
    <location>
        <begin position="1"/>
        <end position="43"/>
    </location>
</feature>
<dbReference type="EMBL" id="CAUYUJ010014839">
    <property type="protein sequence ID" value="CAK0846693.1"/>
    <property type="molecule type" value="Genomic_DNA"/>
</dbReference>